<dbReference type="AlphaFoldDB" id="A0A6A5VT95"/>
<organism evidence="3 4">
    <name type="scientific">Bimuria novae-zelandiae CBS 107.79</name>
    <dbReference type="NCBI Taxonomy" id="1447943"/>
    <lineage>
        <taxon>Eukaryota</taxon>
        <taxon>Fungi</taxon>
        <taxon>Dikarya</taxon>
        <taxon>Ascomycota</taxon>
        <taxon>Pezizomycotina</taxon>
        <taxon>Dothideomycetes</taxon>
        <taxon>Pleosporomycetidae</taxon>
        <taxon>Pleosporales</taxon>
        <taxon>Massarineae</taxon>
        <taxon>Didymosphaeriaceae</taxon>
        <taxon>Bimuria</taxon>
    </lineage>
</organism>
<feature type="compositionally biased region" description="Low complexity" evidence="1">
    <location>
        <begin position="166"/>
        <end position="181"/>
    </location>
</feature>
<protein>
    <recommendedName>
        <fullName evidence="5">Mid2 domain-containing protein</fullName>
    </recommendedName>
</protein>
<name>A0A6A5VT95_9PLEO</name>
<keyword evidence="4" id="KW-1185">Reference proteome</keyword>
<accession>A0A6A5VT95</accession>
<proteinExistence type="predicted"/>
<evidence type="ECO:0008006" key="5">
    <source>
        <dbReference type="Google" id="ProtNLM"/>
    </source>
</evidence>
<keyword evidence="2" id="KW-0472">Membrane</keyword>
<feature type="region of interest" description="Disordered" evidence="1">
    <location>
        <begin position="63"/>
        <end position="84"/>
    </location>
</feature>
<dbReference type="EMBL" id="ML976657">
    <property type="protein sequence ID" value="KAF1979820.1"/>
    <property type="molecule type" value="Genomic_DNA"/>
</dbReference>
<reference evidence="3" key="1">
    <citation type="journal article" date="2020" name="Stud. Mycol.">
        <title>101 Dothideomycetes genomes: a test case for predicting lifestyles and emergence of pathogens.</title>
        <authorList>
            <person name="Haridas S."/>
            <person name="Albert R."/>
            <person name="Binder M."/>
            <person name="Bloem J."/>
            <person name="Labutti K."/>
            <person name="Salamov A."/>
            <person name="Andreopoulos B."/>
            <person name="Baker S."/>
            <person name="Barry K."/>
            <person name="Bills G."/>
            <person name="Bluhm B."/>
            <person name="Cannon C."/>
            <person name="Castanera R."/>
            <person name="Culley D."/>
            <person name="Daum C."/>
            <person name="Ezra D."/>
            <person name="Gonzalez J."/>
            <person name="Henrissat B."/>
            <person name="Kuo A."/>
            <person name="Liang C."/>
            <person name="Lipzen A."/>
            <person name="Lutzoni F."/>
            <person name="Magnuson J."/>
            <person name="Mondo S."/>
            <person name="Nolan M."/>
            <person name="Ohm R."/>
            <person name="Pangilinan J."/>
            <person name="Park H.-J."/>
            <person name="Ramirez L."/>
            <person name="Alfaro M."/>
            <person name="Sun H."/>
            <person name="Tritt A."/>
            <person name="Yoshinaga Y."/>
            <person name="Zwiers L.-H."/>
            <person name="Turgeon B."/>
            <person name="Goodwin S."/>
            <person name="Spatafora J."/>
            <person name="Crous P."/>
            <person name="Grigoriev I."/>
        </authorList>
    </citation>
    <scope>NUCLEOTIDE SEQUENCE</scope>
    <source>
        <strain evidence="3">CBS 107.79</strain>
    </source>
</reference>
<gene>
    <name evidence="3" type="ORF">BU23DRAFT_563196</name>
</gene>
<keyword evidence="2" id="KW-0812">Transmembrane</keyword>
<evidence type="ECO:0000313" key="4">
    <source>
        <dbReference type="Proteomes" id="UP000800036"/>
    </source>
</evidence>
<evidence type="ECO:0000313" key="3">
    <source>
        <dbReference type="EMBL" id="KAF1979820.1"/>
    </source>
</evidence>
<feature type="region of interest" description="Disordered" evidence="1">
    <location>
        <begin position="148"/>
        <end position="181"/>
    </location>
</feature>
<feature type="region of interest" description="Disordered" evidence="1">
    <location>
        <begin position="1"/>
        <end position="23"/>
    </location>
</feature>
<feature type="transmembrane region" description="Helical" evidence="2">
    <location>
        <begin position="31"/>
        <end position="52"/>
    </location>
</feature>
<evidence type="ECO:0000256" key="1">
    <source>
        <dbReference type="SAM" id="MobiDB-lite"/>
    </source>
</evidence>
<evidence type="ECO:0000256" key="2">
    <source>
        <dbReference type="SAM" id="Phobius"/>
    </source>
</evidence>
<dbReference type="OrthoDB" id="3798952at2759"/>
<keyword evidence="2" id="KW-1133">Transmembrane helix</keyword>
<sequence>MAPTAQASGSSPSATPESQNSSALPGLKRGIAVGVASSVCFILIALLALFLLRHRKQRKAQQQQAAELPNWSDEKKAPPPPVKDWVAIPSSPIEADTTRTIYELDAGEVPELPTKIHILGAQELDADSTIDDLNGLKRKSLAIVDTVESYGGSEPRSREVPTLQISPPELSPLSTSPLLGVSPVSVSPLEEAYLPQSPRSPRSPQHLM</sequence>
<dbReference type="Proteomes" id="UP000800036">
    <property type="component" value="Unassembled WGS sequence"/>
</dbReference>